<evidence type="ECO:0000313" key="10">
    <source>
        <dbReference type="Proteomes" id="UP000448575"/>
    </source>
</evidence>
<dbReference type="PANTHER" id="PTHR30627">
    <property type="entry name" value="PEPTIDOGLYCAN D,D-TRANSPEPTIDASE"/>
    <property type="match status" value="1"/>
</dbReference>
<dbReference type="GO" id="GO:0008800">
    <property type="term" value="F:beta-lactamase activity"/>
    <property type="evidence" value="ECO:0007669"/>
    <property type="project" value="UniProtKB-EC"/>
</dbReference>
<comment type="catalytic activity">
    <reaction evidence="1">
        <text>a beta-lactam + H2O = a substituted beta-amino acid</text>
        <dbReference type="Rhea" id="RHEA:20401"/>
        <dbReference type="ChEBI" id="CHEBI:15377"/>
        <dbReference type="ChEBI" id="CHEBI:35627"/>
        <dbReference type="ChEBI" id="CHEBI:140347"/>
        <dbReference type="EC" id="3.5.2.6"/>
    </reaction>
</comment>
<organism evidence="9 10">
    <name type="scientific">Pseudoduganella guangdongensis</name>
    <dbReference type="NCBI Taxonomy" id="2692179"/>
    <lineage>
        <taxon>Bacteria</taxon>
        <taxon>Pseudomonadati</taxon>
        <taxon>Pseudomonadota</taxon>
        <taxon>Betaproteobacteria</taxon>
        <taxon>Burkholderiales</taxon>
        <taxon>Oxalobacteraceae</taxon>
        <taxon>Telluria group</taxon>
        <taxon>Pseudoduganella</taxon>
    </lineage>
</organism>
<dbReference type="InterPro" id="IPR050515">
    <property type="entry name" value="Beta-lactam/transpept"/>
</dbReference>
<feature type="transmembrane region" description="Helical" evidence="7">
    <location>
        <begin position="41"/>
        <end position="60"/>
    </location>
</feature>
<keyword evidence="7" id="KW-1133">Transmembrane helix</keyword>
<feature type="domain" description="Penicillin-binding protein transpeptidase" evidence="8">
    <location>
        <begin position="769"/>
        <end position="1026"/>
    </location>
</feature>
<dbReference type="InterPro" id="IPR001460">
    <property type="entry name" value="PCN-bd_Tpept"/>
</dbReference>
<dbReference type="GO" id="GO:0046677">
    <property type="term" value="P:response to antibiotic"/>
    <property type="evidence" value="ECO:0007669"/>
    <property type="project" value="UniProtKB-KW"/>
</dbReference>
<sequence>MTTLLSRLSAWRRDRRRQRNLQAAARAPLALSLHWRGRAPALMLALGALALAAGGALVLWRHAAGMAEQGGTAAAPDLPALQAVMPGVRFDVPQAPGIALQEVAGGRLLVASGLHGGPVVRVDLCARPLPLQVGYRFSEASGAPSLRHAVLAGEGSSIPAMTITAAGETLRVRWRERGAAARWVGDAPGAALRSLGWLVWREGAVRVERRPGKGCAQGEMVVQAFSTAPVAGRAPGRAHVVAFPLAGAPAGLRLEPGRYAVPAVATAAREDEVLFNRLRARGLLRLGADGLLELAPPDLAQWLAAGQGQRAADLAGWRGQQADEAMRRLLQRLYRQADGAYVQRQVDLFNSERRLLAWRLRAGAAAPGVTISAHAAGGGEMAQSAEMPPLAVRLFADLPQGWQPWQRAAHWPGRSQATLVLRLPQPARGNERIELLLAGRHGTARGAALSALDACSGAACRTPGEVQAIALRPQAGATRIELTVRALDVAGALHPGDQAYRHIALAGGAPVWQAIPASAYSAGVRGGGSAAGGTGEGSVEAPARAGIQIADRDGTPLWTGGAATPAARNAGLANLLGVGPAHAASVSGMLARAAALEGRARAARLTISLPLQALGQAILECQGLRGGAWNGQSCDGGVAPPVQRRAGLVLLDADNGDILLAAGAGGPAVTTGNWREARDFDRANPARSPLRLPAWQHDGGAHSSPGSAFKIVSALGLEMAARQDRTLDGLLGGLPLPEIDLLAQQRGYAFRTDAPSYPAATAAAHVTNYREQSSARRAESGRLGLAQAMTYSVNTWFAWSAELSDRTLQGRAEGGAPGLRALEEGALAAQRPIAEAARTLGFGTQMRLDGGLLPAGFPWQAYDALQTSASRIDPIDSRHELRQMAIGLRMQATPLQMALVSAAIGSGQLRAPRVLAALGGQEAQDAAGTALPARLDRIRKGMKGVVDSGTAAGAFGGPALAEVRRGLYGKTGTAPVSADDATVWFTGWLEPGSLPGQTRRLAFAAFVSHSQLTGGAHAAPMIAALLKAMAGQNGKQKGNPPSFAANGWAAAMP</sequence>
<evidence type="ECO:0000256" key="7">
    <source>
        <dbReference type="SAM" id="Phobius"/>
    </source>
</evidence>
<dbReference type="RefSeq" id="WP_161027618.1">
    <property type="nucleotide sequence ID" value="NZ_WWCJ01000019.1"/>
</dbReference>
<evidence type="ECO:0000256" key="5">
    <source>
        <dbReference type="ARBA" id="ARBA00022801"/>
    </source>
</evidence>
<keyword evidence="6" id="KW-0046">Antibiotic resistance</keyword>
<dbReference type="EC" id="3.5.2.6" evidence="3"/>
<keyword evidence="5" id="KW-0378">Hydrolase</keyword>
<dbReference type="Gene3D" id="3.40.710.10">
    <property type="entry name" value="DD-peptidase/beta-lactamase superfamily"/>
    <property type="match status" value="1"/>
</dbReference>
<dbReference type="PANTHER" id="PTHR30627:SF6">
    <property type="entry name" value="BETA-LACTAMASE YBXI-RELATED"/>
    <property type="match status" value="1"/>
</dbReference>
<name>A0A6N9HLW6_9BURK</name>
<evidence type="ECO:0000256" key="6">
    <source>
        <dbReference type="ARBA" id="ARBA00023251"/>
    </source>
</evidence>
<comment type="similarity">
    <text evidence="2">Belongs to the class-D beta-lactamase family.</text>
</comment>
<evidence type="ECO:0000256" key="1">
    <source>
        <dbReference type="ARBA" id="ARBA00001526"/>
    </source>
</evidence>
<dbReference type="AlphaFoldDB" id="A0A6N9HLW6"/>
<evidence type="ECO:0000256" key="2">
    <source>
        <dbReference type="ARBA" id="ARBA00007898"/>
    </source>
</evidence>
<keyword evidence="4" id="KW-0732">Signal</keyword>
<gene>
    <name evidence="9" type="ORF">GTP41_21435</name>
</gene>
<dbReference type="GO" id="GO:0008658">
    <property type="term" value="F:penicillin binding"/>
    <property type="evidence" value="ECO:0007669"/>
    <property type="project" value="InterPro"/>
</dbReference>
<dbReference type="SUPFAM" id="SSF56601">
    <property type="entry name" value="beta-lactamase/transpeptidase-like"/>
    <property type="match status" value="1"/>
</dbReference>
<keyword evidence="7" id="KW-0472">Membrane</keyword>
<evidence type="ECO:0000313" key="9">
    <source>
        <dbReference type="EMBL" id="MYN04661.1"/>
    </source>
</evidence>
<dbReference type="GO" id="GO:0005886">
    <property type="term" value="C:plasma membrane"/>
    <property type="evidence" value="ECO:0007669"/>
    <property type="project" value="TreeGrafter"/>
</dbReference>
<evidence type="ECO:0000256" key="3">
    <source>
        <dbReference type="ARBA" id="ARBA00012865"/>
    </source>
</evidence>
<reference evidence="9 10" key="1">
    <citation type="submission" date="2019-12" db="EMBL/GenBank/DDBJ databases">
        <title>Novel species isolated from a subtropical stream in China.</title>
        <authorList>
            <person name="Lu H."/>
        </authorList>
    </citation>
    <scope>NUCLEOTIDE SEQUENCE [LARGE SCALE GENOMIC DNA]</scope>
    <source>
        <strain evidence="9 10">DS3</strain>
    </source>
</reference>
<evidence type="ECO:0000256" key="4">
    <source>
        <dbReference type="ARBA" id="ARBA00022729"/>
    </source>
</evidence>
<dbReference type="Pfam" id="PF00905">
    <property type="entry name" value="Transpeptidase"/>
    <property type="match status" value="1"/>
</dbReference>
<keyword evidence="10" id="KW-1185">Reference proteome</keyword>
<comment type="caution">
    <text evidence="9">The sequence shown here is derived from an EMBL/GenBank/DDBJ whole genome shotgun (WGS) entry which is preliminary data.</text>
</comment>
<accession>A0A6N9HLW6</accession>
<keyword evidence="7" id="KW-0812">Transmembrane</keyword>
<dbReference type="GO" id="GO:0071555">
    <property type="term" value="P:cell wall organization"/>
    <property type="evidence" value="ECO:0007669"/>
    <property type="project" value="TreeGrafter"/>
</dbReference>
<dbReference type="Proteomes" id="UP000448575">
    <property type="component" value="Unassembled WGS sequence"/>
</dbReference>
<dbReference type="EMBL" id="WWCJ01000019">
    <property type="protein sequence ID" value="MYN04661.1"/>
    <property type="molecule type" value="Genomic_DNA"/>
</dbReference>
<protein>
    <recommendedName>
        <fullName evidence="3">beta-lactamase</fullName>
        <ecNumber evidence="3">3.5.2.6</ecNumber>
    </recommendedName>
</protein>
<dbReference type="InterPro" id="IPR012338">
    <property type="entry name" value="Beta-lactam/transpept-like"/>
</dbReference>
<evidence type="ECO:0000259" key="8">
    <source>
        <dbReference type="Pfam" id="PF00905"/>
    </source>
</evidence>
<proteinExistence type="inferred from homology"/>